<feature type="non-terminal residue" evidence="2">
    <location>
        <position position="32"/>
    </location>
</feature>
<reference evidence="2" key="1">
    <citation type="submission" date="2018-05" db="EMBL/GenBank/DDBJ databases">
        <authorList>
            <person name="Lanie J.A."/>
            <person name="Ng W.-L."/>
            <person name="Kazmierczak K.M."/>
            <person name="Andrzejewski T.M."/>
            <person name="Davidsen T.M."/>
            <person name="Wayne K.J."/>
            <person name="Tettelin H."/>
            <person name="Glass J.I."/>
            <person name="Rusch D."/>
            <person name="Podicherti R."/>
            <person name="Tsui H.-C.T."/>
            <person name="Winkler M.E."/>
        </authorList>
    </citation>
    <scope>NUCLEOTIDE SEQUENCE</scope>
</reference>
<feature type="transmembrane region" description="Helical" evidence="1">
    <location>
        <begin position="12"/>
        <end position="31"/>
    </location>
</feature>
<evidence type="ECO:0000256" key="1">
    <source>
        <dbReference type="SAM" id="Phobius"/>
    </source>
</evidence>
<dbReference type="EMBL" id="UINC01045928">
    <property type="protein sequence ID" value="SVB53277.1"/>
    <property type="molecule type" value="Genomic_DNA"/>
</dbReference>
<keyword evidence="1" id="KW-0472">Membrane</keyword>
<accession>A0A382ETZ0</accession>
<proteinExistence type="predicted"/>
<gene>
    <name evidence="2" type="ORF">METZ01_LOCUS206131</name>
</gene>
<keyword evidence="1" id="KW-0812">Transmembrane</keyword>
<protein>
    <submittedName>
        <fullName evidence="2">Uncharacterized protein</fullName>
    </submittedName>
</protein>
<keyword evidence="1" id="KW-1133">Transmembrane helix</keyword>
<evidence type="ECO:0000313" key="2">
    <source>
        <dbReference type="EMBL" id="SVB53277.1"/>
    </source>
</evidence>
<organism evidence="2">
    <name type="scientific">marine metagenome</name>
    <dbReference type="NCBI Taxonomy" id="408172"/>
    <lineage>
        <taxon>unclassified sequences</taxon>
        <taxon>metagenomes</taxon>
        <taxon>ecological metagenomes</taxon>
    </lineage>
</organism>
<name>A0A382ETZ0_9ZZZZ</name>
<dbReference type="AlphaFoldDB" id="A0A382ETZ0"/>
<sequence>MNRTTDNKIYRNAGLLGVLAIGMFGFAFGLVP</sequence>